<sequence length="319" mass="32605">MTSESARAAAFVAACLCLPTGLGRAETAIYVASQEAGAVTRVDGGPGSGPVTLGAGPAGLAAAPDRTLYLTHPESAAITAVGPDGRVLRRLPFRGQPFGIAVSADGMHLFVGDWKANTVSRVDAQSGAVEAATGVGREPAGLVVDAAGRVFVAERGGDSVSVLDGSTLERRAGLPVGRAPFALALSPDGDRLYVGNVRSNDLTVIDARAITVLATVPAGRSPYGVATSRDGGEILVTNQESGSVSILDRSLALRGEIPVGRYPEGVAVAGHRAYVANWFSNDVSVIDLGARREIERRKVPEGPRAVVAVPVPRGGEAGR</sequence>
<name>A0A2U8W588_9HYPH</name>
<dbReference type="AlphaFoldDB" id="A0A2U8W588"/>
<dbReference type="NCBIfam" id="TIGR02276">
    <property type="entry name" value="beta_rpt_yvtn"/>
    <property type="match status" value="2"/>
</dbReference>
<dbReference type="Proteomes" id="UP000245926">
    <property type="component" value="Chromosome"/>
</dbReference>
<protein>
    <recommendedName>
        <fullName evidence="3">YncE family protein</fullName>
    </recommendedName>
</protein>
<dbReference type="InterPro" id="IPR015943">
    <property type="entry name" value="WD40/YVTN_repeat-like_dom_sf"/>
</dbReference>
<dbReference type="InterPro" id="IPR051200">
    <property type="entry name" value="Host-pathogen_enzymatic-act"/>
</dbReference>
<accession>A0A2U8W588</accession>
<proteinExistence type="predicted"/>
<evidence type="ECO:0000313" key="2">
    <source>
        <dbReference type="Proteomes" id="UP000245926"/>
    </source>
</evidence>
<dbReference type="SUPFAM" id="SSF50974">
    <property type="entry name" value="Nitrous oxide reductase, N-terminal domain"/>
    <property type="match status" value="1"/>
</dbReference>
<evidence type="ECO:0008006" key="3">
    <source>
        <dbReference type="Google" id="ProtNLM"/>
    </source>
</evidence>
<gene>
    <name evidence="1" type="ORF">DK389_08255</name>
</gene>
<dbReference type="InterPro" id="IPR011045">
    <property type="entry name" value="N2O_reductase_N"/>
</dbReference>
<dbReference type="PANTHER" id="PTHR47197:SF3">
    <property type="entry name" value="DIHYDRO-HEME D1 DEHYDROGENASE"/>
    <property type="match status" value="1"/>
</dbReference>
<dbReference type="Gene3D" id="2.130.10.10">
    <property type="entry name" value="YVTN repeat-like/Quinoprotein amine dehydrogenase"/>
    <property type="match status" value="2"/>
</dbReference>
<reference evidence="2" key="1">
    <citation type="submission" date="2018-05" db="EMBL/GenBank/DDBJ databases">
        <title>Complete Genome Sequence of Methylobacterium sp. 17SD2-17.</title>
        <authorList>
            <person name="Srinivasan S."/>
        </authorList>
    </citation>
    <scope>NUCLEOTIDE SEQUENCE [LARGE SCALE GENOMIC DNA]</scope>
    <source>
        <strain evidence="2">17SD2-17</strain>
    </source>
</reference>
<evidence type="ECO:0000313" key="1">
    <source>
        <dbReference type="EMBL" id="AWN40522.1"/>
    </source>
</evidence>
<keyword evidence="2" id="KW-1185">Reference proteome</keyword>
<dbReference type="EMBL" id="CP029550">
    <property type="protein sequence ID" value="AWN40522.1"/>
    <property type="molecule type" value="Genomic_DNA"/>
</dbReference>
<dbReference type="RefSeq" id="WP_109888736.1">
    <property type="nucleotide sequence ID" value="NZ_CP029550.1"/>
</dbReference>
<dbReference type="PANTHER" id="PTHR47197">
    <property type="entry name" value="PROTEIN NIRF"/>
    <property type="match status" value="1"/>
</dbReference>
<dbReference type="KEGG" id="mets:DK389_08255"/>
<dbReference type="Pfam" id="PF02239">
    <property type="entry name" value="Cytochrom_D1"/>
    <property type="match status" value="1"/>
</dbReference>
<organism evidence="1 2">
    <name type="scientific">Methylobacterium durans</name>
    <dbReference type="NCBI Taxonomy" id="2202825"/>
    <lineage>
        <taxon>Bacteria</taxon>
        <taxon>Pseudomonadati</taxon>
        <taxon>Pseudomonadota</taxon>
        <taxon>Alphaproteobacteria</taxon>
        <taxon>Hyphomicrobiales</taxon>
        <taxon>Methylobacteriaceae</taxon>
        <taxon>Methylobacterium</taxon>
    </lineage>
</organism>
<dbReference type="InterPro" id="IPR011964">
    <property type="entry name" value="YVTN_b-propeller_repeat"/>
</dbReference>
<dbReference type="OrthoDB" id="8440964at2"/>